<accession>A0A437PM76</accession>
<evidence type="ECO:0000313" key="1">
    <source>
        <dbReference type="EMBL" id="RVU23383.1"/>
    </source>
</evidence>
<name>A0A437PM76_9BACT</name>
<keyword evidence="2" id="KW-1185">Reference proteome</keyword>
<evidence type="ECO:0000313" key="2">
    <source>
        <dbReference type="Proteomes" id="UP000282832"/>
    </source>
</evidence>
<dbReference type="EMBL" id="SACY01000006">
    <property type="protein sequence ID" value="RVU23383.1"/>
    <property type="molecule type" value="Genomic_DNA"/>
</dbReference>
<gene>
    <name evidence="1" type="ORF">EOJ36_11670</name>
</gene>
<dbReference type="PROSITE" id="PS51257">
    <property type="entry name" value="PROKAR_LIPOPROTEIN"/>
    <property type="match status" value="1"/>
</dbReference>
<dbReference type="AlphaFoldDB" id="A0A437PM76"/>
<comment type="caution">
    <text evidence="1">The sequence shown here is derived from an EMBL/GenBank/DDBJ whole genome shotgun (WGS) entry which is preliminary data.</text>
</comment>
<sequence>MKKVAIQFPKLFFILAITAFIAISCQKDSSLVPSPTIQVNAPVFGVKGELVQLKAILSAEAGIEYVVVYKNGIAFDVQNFVGQKSVEYLKSYQIEDLPSGSKINFTFQATDQNGKSSQVKLLELMVK</sequence>
<dbReference type="OrthoDB" id="1521716at2"/>
<dbReference type="Proteomes" id="UP000282832">
    <property type="component" value="Unassembled WGS sequence"/>
</dbReference>
<dbReference type="RefSeq" id="WP_127805584.1">
    <property type="nucleotide sequence ID" value="NZ_SACY01000006.1"/>
</dbReference>
<protein>
    <submittedName>
        <fullName evidence="1">Uncharacterized protein</fullName>
    </submittedName>
</protein>
<proteinExistence type="predicted"/>
<organism evidence="1 2">
    <name type="scientific">Sandaracinomonas limnophila</name>
    <dbReference type="NCBI Taxonomy" id="1862386"/>
    <lineage>
        <taxon>Bacteria</taxon>
        <taxon>Pseudomonadati</taxon>
        <taxon>Bacteroidota</taxon>
        <taxon>Cytophagia</taxon>
        <taxon>Cytophagales</taxon>
        <taxon>Flectobacillaceae</taxon>
        <taxon>Sandaracinomonas</taxon>
    </lineage>
</organism>
<reference evidence="1 2" key="1">
    <citation type="submission" date="2019-01" db="EMBL/GenBank/DDBJ databases">
        <authorList>
            <person name="Chen W.-M."/>
        </authorList>
    </citation>
    <scope>NUCLEOTIDE SEQUENCE [LARGE SCALE GENOMIC DNA]</scope>
    <source>
        <strain evidence="1 2">FSY-15</strain>
    </source>
</reference>